<name>A0ABR1L4E4_9PEZI</name>
<comment type="caution">
    <text evidence="1">The sequence shown here is derived from an EMBL/GenBank/DDBJ whole genome shotgun (WGS) entry which is preliminary data.</text>
</comment>
<keyword evidence="2" id="KW-1185">Reference proteome</keyword>
<reference evidence="1 2" key="1">
    <citation type="submission" date="2024-04" db="EMBL/GenBank/DDBJ databases">
        <title>Phyllosticta paracitricarpa is synonymous to the EU quarantine fungus P. citricarpa based on phylogenomic analyses.</title>
        <authorList>
            <consortium name="Lawrence Berkeley National Laboratory"/>
            <person name="Van Ingen-Buijs V.A."/>
            <person name="Van Westerhoven A.C."/>
            <person name="Haridas S."/>
            <person name="Skiadas P."/>
            <person name="Martin F."/>
            <person name="Groenewald J.Z."/>
            <person name="Crous P.W."/>
            <person name="Seidl M.F."/>
        </authorList>
    </citation>
    <scope>NUCLEOTIDE SEQUENCE [LARGE SCALE GENOMIC DNA]</scope>
    <source>
        <strain evidence="1 2">CBS 122670</strain>
    </source>
</reference>
<dbReference type="Proteomes" id="UP001365128">
    <property type="component" value="Unassembled WGS sequence"/>
</dbReference>
<proteinExistence type="predicted"/>
<evidence type="ECO:0000313" key="2">
    <source>
        <dbReference type="Proteomes" id="UP001365128"/>
    </source>
</evidence>
<gene>
    <name evidence="1" type="ORF">IWX46DRAFT_407002</name>
</gene>
<protein>
    <submittedName>
        <fullName evidence="1">Uncharacterized protein</fullName>
    </submittedName>
</protein>
<accession>A0ABR1L4E4</accession>
<sequence length="155" mass="16837">MLHHFLWVTAPRSAVVRRVSCLSRRAIVVTGGGHGCWSRQYQRVGYGGSMEGLDGSVLALISLKGPFKLARLQGAQTNLPLFRLTVSTSEVPTRKPDRRSACALIPVFLGIVDTSGLGVLVPATMISSAVLQQNASAYPHFGQHRWERGRSEIPS</sequence>
<evidence type="ECO:0000313" key="1">
    <source>
        <dbReference type="EMBL" id="KAK7530109.1"/>
    </source>
</evidence>
<organism evidence="1 2">
    <name type="scientific">Phyllosticta citricarpa</name>
    <dbReference type="NCBI Taxonomy" id="55181"/>
    <lineage>
        <taxon>Eukaryota</taxon>
        <taxon>Fungi</taxon>
        <taxon>Dikarya</taxon>
        <taxon>Ascomycota</taxon>
        <taxon>Pezizomycotina</taxon>
        <taxon>Dothideomycetes</taxon>
        <taxon>Dothideomycetes incertae sedis</taxon>
        <taxon>Botryosphaeriales</taxon>
        <taxon>Phyllostictaceae</taxon>
        <taxon>Phyllosticta</taxon>
    </lineage>
</organism>
<dbReference type="EMBL" id="JBBPDW010000064">
    <property type="protein sequence ID" value="KAK7530109.1"/>
    <property type="molecule type" value="Genomic_DNA"/>
</dbReference>